<comment type="caution">
    <text evidence="2">The sequence shown here is derived from an EMBL/GenBank/DDBJ whole genome shotgun (WGS) entry which is preliminary data.</text>
</comment>
<dbReference type="GO" id="GO:0016491">
    <property type="term" value="F:oxidoreductase activity"/>
    <property type="evidence" value="ECO:0007669"/>
    <property type="project" value="InterPro"/>
</dbReference>
<dbReference type="PANTHER" id="PTHR47495">
    <property type="entry name" value="ALDEHYDE DEHYDROGENASE"/>
    <property type="match status" value="1"/>
</dbReference>
<dbReference type="SUPFAM" id="SSF56003">
    <property type="entry name" value="Molybdenum cofactor-binding domain"/>
    <property type="match status" value="1"/>
</dbReference>
<dbReference type="InterPro" id="IPR046867">
    <property type="entry name" value="AldOxase/xan_DH_MoCoBD2"/>
</dbReference>
<evidence type="ECO:0000259" key="1">
    <source>
        <dbReference type="Pfam" id="PF20256"/>
    </source>
</evidence>
<dbReference type="InterPro" id="IPR037165">
    <property type="entry name" value="AldOxase/xan_DH_Mopterin-bd_sf"/>
</dbReference>
<evidence type="ECO:0000313" key="2">
    <source>
        <dbReference type="EMBL" id="GER86175.1"/>
    </source>
</evidence>
<gene>
    <name evidence="2" type="ORF">KDW_03370</name>
</gene>
<dbReference type="Pfam" id="PF20256">
    <property type="entry name" value="MoCoBD_2"/>
    <property type="match status" value="1"/>
</dbReference>
<proteinExistence type="predicted"/>
<dbReference type="Proteomes" id="UP000326912">
    <property type="component" value="Unassembled WGS sequence"/>
</dbReference>
<dbReference type="InterPro" id="IPR052516">
    <property type="entry name" value="N-heterocyclic_Hydroxylase"/>
</dbReference>
<dbReference type="PANTHER" id="PTHR47495:SF2">
    <property type="entry name" value="ALDEHYDE DEHYDROGENASE"/>
    <property type="match status" value="1"/>
</dbReference>
<dbReference type="AlphaFoldDB" id="A0A5J4KFN9"/>
<dbReference type="EMBL" id="BKZW01000001">
    <property type="protein sequence ID" value="GER86175.1"/>
    <property type="molecule type" value="Genomic_DNA"/>
</dbReference>
<reference evidence="2 3" key="1">
    <citation type="submission" date="2019-10" db="EMBL/GenBank/DDBJ databases">
        <title>Dictyobacter vulcani sp. nov., within the class Ktedonobacteria, isolated from soil of volcanic Mt. Zao.</title>
        <authorList>
            <person name="Zheng Y."/>
            <person name="Wang C.M."/>
            <person name="Sakai Y."/>
            <person name="Abe K."/>
            <person name="Yokota A."/>
            <person name="Yabe S."/>
        </authorList>
    </citation>
    <scope>NUCLEOTIDE SEQUENCE [LARGE SCALE GENOMIC DNA]</scope>
    <source>
        <strain evidence="2 3">W12</strain>
    </source>
</reference>
<accession>A0A5J4KFN9</accession>
<keyword evidence="3" id="KW-1185">Reference proteome</keyword>
<dbReference type="RefSeq" id="WP_198925159.1">
    <property type="nucleotide sequence ID" value="NZ_BKZW01000001.1"/>
</dbReference>
<sequence length="143" mass="14927">MYAAHLAKVAVDPETGDVRVLEYVAAQDVGRAINPPAVEGQIHGGVAQGIGWALLEGFEYDENGQNLTATLMDYALPHSFDVPNITPILVEVPSGVGPYGAKGVGEPPVIPVAGAIANAIYDAVGVRPSEIPITPERLFTALQ</sequence>
<evidence type="ECO:0000313" key="3">
    <source>
        <dbReference type="Proteomes" id="UP000326912"/>
    </source>
</evidence>
<name>A0A5J4KFN9_9CHLR</name>
<feature type="domain" description="Aldehyde oxidase/xanthine dehydrogenase second molybdopterin binding" evidence="1">
    <location>
        <begin position="1"/>
        <end position="83"/>
    </location>
</feature>
<organism evidence="2 3">
    <name type="scientific">Dictyobacter vulcani</name>
    <dbReference type="NCBI Taxonomy" id="2607529"/>
    <lineage>
        <taxon>Bacteria</taxon>
        <taxon>Bacillati</taxon>
        <taxon>Chloroflexota</taxon>
        <taxon>Ktedonobacteria</taxon>
        <taxon>Ktedonobacterales</taxon>
        <taxon>Dictyobacteraceae</taxon>
        <taxon>Dictyobacter</taxon>
    </lineage>
</organism>
<protein>
    <recommendedName>
        <fullName evidence="1">Aldehyde oxidase/xanthine dehydrogenase second molybdopterin binding domain-containing protein</fullName>
    </recommendedName>
</protein>
<dbReference type="Gene3D" id="3.30.365.10">
    <property type="entry name" value="Aldehyde oxidase/xanthine dehydrogenase, molybdopterin binding domain"/>
    <property type="match status" value="1"/>
</dbReference>